<gene>
    <name evidence="2" type="ORF">A8950_1268</name>
</gene>
<dbReference type="InterPro" id="IPR006311">
    <property type="entry name" value="TAT_signal"/>
</dbReference>
<evidence type="ECO:0000313" key="3">
    <source>
        <dbReference type="Proteomes" id="UP000295783"/>
    </source>
</evidence>
<proteinExistence type="predicted"/>
<dbReference type="OrthoDB" id="7068882at2"/>
<evidence type="ECO:0000313" key="2">
    <source>
        <dbReference type="EMBL" id="TDQ82986.1"/>
    </source>
</evidence>
<comment type="caution">
    <text evidence="2">The sequence shown here is derived from an EMBL/GenBank/DDBJ whole genome shotgun (WGS) entry which is preliminary data.</text>
</comment>
<evidence type="ECO:0000256" key="1">
    <source>
        <dbReference type="SAM" id="MobiDB-lite"/>
    </source>
</evidence>
<dbReference type="Proteomes" id="UP000295783">
    <property type="component" value="Unassembled WGS sequence"/>
</dbReference>
<feature type="region of interest" description="Disordered" evidence="1">
    <location>
        <begin position="1"/>
        <end position="20"/>
    </location>
</feature>
<dbReference type="PROSITE" id="PS51318">
    <property type="entry name" value="TAT"/>
    <property type="match status" value="1"/>
</dbReference>
<protein>
    <submittedName>
        <fullName evidence="2">Uncharacterized protein</fullName>
    </submittedName>
</protein>
<accession>A0A4R6WUM7</accession>
<organism evidence="2 3">
    <name type="scientific">Dongia mobilis</name>
    <dbReference type="NCBI Taxonomy" id="578943"/>
    <lineage>
        <taxon>Bacteria</taxon>
        <taxon>Pseudomonadati</taxon>
        <taxon>Pseudomonadota</taxon>
        <taxon>Alphaproteobacteria</taxon>
        <taxon>Rhodospirillales</taxon>
        <taxon>Dongiaceae</taxon>
        <taxon>Dongia</taxon>
    </lineage>
</organism>
<dbReference type="AlphaFoldDB" id="A0A4R6WUM7"/>
<keyword evidence="3" id="KW-1185">Reference proteome</keyword>
<dbReference type="EMBL" id="SNYW01000007">
    <property type="protein sequence ID" value="TDQ82986.1"/>
    <property type="molecule type" value="Genomic_DNA"/>
</dbReference>
<dbReference type="RefSeq" id="WP_133612782.1">
    <property type="nucleotide sequence ID" value="NZ_SNYW01000007.1"/>
</dbReference>
<name>A0A4R6WUM7_9PROT</name>
<sequence>MKNHRDMENPPRILTNLAPPSGGHLARRQFCTGLAALGVVGAAGLARADLAASGTVRIEQVQIAFIGSGNLGGGTLQFGGQSYGFTIGGLGVGGIGVSKIEATGTVYNLNRVEDFAGAYIQARYGLAVADISTGQLWLQNTSGVGLALKAERTGLALSLGGDAVYINLD</sequence>
<reference evidence="2 3" key="1">
    <citation type="submission" date="2019-03" db="EMBL/GenBank/DDBJ databases">
        <title>Genomic Encyclopedia of Type Strains, Phase III (KMG-III): the genomes of soil and plant-associated and newly described type strains.</title>
        <authorList>
            <person name="Whitman W."/>
        </authorList>
    </citation>
    <scope>NUCLEOTIDE SEQUENCE [LARGE SCALE GENOMIC DNA]</scope>
    <source>
        <strain evidence="2 3">CGMCC 1.7660</strain>
    </source>
</reference>